<sequence length="220" mass="25195">MSSVQSSQVVRSTVRGSWRWMWPDLLMRILPMTAVPFIYIAIFHLPLSFLGITLHNVPQQVILGLLVGIAMAAFAAFYRMRFVGPWFRWPTTGDHFFQGAFYLFINAPVEELFFRGFLLEVVTHWTGWLGWGWLVSTAAYTLYHRLGKWNWRSVAGVGLAGIVFSLVYLLFPGPHTLLAVTIVHGFTTSGFLSWGDEVLYRRWKRKQLQALAKVGEEKPV</sequence>
<evidence type="ECO:0000313" key="3">
    <source>
        <dbReference type="EMBL" id="GHO91569.1"/>
    </source>
</evidence>
<evidence type="ECO:0000256" key="1">
    <source>
        <dbReference type="SAM" id="Phobius"/>
    </source>
</evidence>
<feature type="transmembrane region" description="Helical" evidence="1">
    <location>
        <begin position="57"/>
        <end position="78"/>
    </location>
</feature>
<dbReference type="AlphaFoldDB" id="A0A8J3MY29"/>
<dbReference type="GO" id="GO:0080120">
    <property type="term" value="P:CAAX-box protein maturation"/>
    <property type="evidence" value="ECO:0007669"/>
    <property type="project" value="UniProtKB-ARBA"/>
</dbReference>
<feature type="transmembrane region" description="Helical" evidence="1">
    <location>
        <begin position="125"/>
        <end position="142"/>
    </location>
</feature>
<accession>A0A8J3MY29</accession>
<dbReference type="GO" id="GO:0004175">
    <property type="term" value="F:endopeptidase activity"/>
    <property type="evidence" value="ECO:0007669"/>
    <property type="project" value="UniProtKB-ARBA"/>
</dbReference>
<organism evidence="3 4">
    <name type="scientific">Reticulibacter mediterranei</name>
    <dbReference type="NCBI Taxonomy" id="2778369"/>
    <lineage>
        <taxon>Bacteria</taxon>
        <taxon>Bacillati</taxon>
        <taxon>Chloroflexota</taxon>
        <taxon>Ktedonobacteria</taxon>
        <taxon>Ktedonobacterales</taxon>
        <taxon>Reticulibacteraceae</taxon>
        <taxon>Reticulibacter</taxon>
    </lineage>
</organism>
<keyword evidence="1" id="KW-1133">Transmembrane helix</keyword>
<dbReference type="InterPro" id="IPR003675">
    <property type="entry name" value="Rce1/LyrA-like_dom"/>
</dbReference>
<gene>
    <name evidence="3" type="ORF">KSF_016170</name>
</gene>
<evidence type="ECO:0000313" key="4">
    <source>
        <dbReference type="Proteomes" id="UP000597444"/>
    </source>
</evidence>
<feature type="transmembrane region" description="Helical" evidence="1">
    <location>
        <begin position="177"/>
        <end position="195"/>
    </location>
</feature>
<protein>
    <recommendedName>
        <fullName evidence="2">CAAX prenyl protease 2/Lysostaphin resistance protein A-like domain-containing protein</fullName>
    </recommendedName>
</protein>
<feature type="transmembrane region" description="Helical" evidence="1">
    <location>
        <begin position="25"/>
        <end position="45"/>
    </location>
</feature>
<evidence type="ECO:0000259" key="2">
    <source>
        <dbReference type="Pfam" id="PF02517"/>
    </source>
</evidence>
<comment type="caution">
    <text evidence="3">The sequence shown here is derived from an EMBL/GenBank/DDBJ whole genome shotgun (WGS) entry which is preliminary data.</text>
</comment>
<keyword evidence="4" id="KW-1185">Reference proteome</keyword>
<proteinExistence type="predicted"/>
<keyword evidence="1" id="KW-0472">Membrane</keyword>
<keyword evidence="1" id="KW-0812">Transmembrane</keyword>
<feature type="domain" description="CAAX prenyl protease 2/Lysostaphin resistance protein A-like" evidence="2">
    <location>
        <begin position="96"/>
        <end position="187"/>
    </location>
</feature>
<feature type="transmembrane region" description="Helical" evidence="1">
    <location>
        <begin position="154"/>
        <end position="171"/>
    </location>
</feature>
<dbReference type="Proteomes" id="UP000597444">
    <property type="component" value="Unassembled WGS sequence"/>
</dbReference>
<dbReference type="EMBL" id="BNJK01000001">
    <property type="protein sequence ID" value="GHO91569.1"/>
    <property type="molecule type" value="Genomic_DNA"/>
</dbReference>
<dbReference type="RefSeq" id="WP_220202457.1">
    <property type="nucleotide sequence ID" value="NZ_BNJK01000001.1"/>
</dbReference>
<reference evidence="3" key="1">
    <citation type="submission" date="2020-10" db="EMBL/GenBank/DDBJ databases">
        <title>Taxonomic study of unclassified bacteria belonging to the class Ktedonobacteria.</title>
        <authorList>
            <person name="Yabe S."/>
            <person name="Wang C.M."/>
            <person name="Zheng Y."/>
            <person name="Sakai Y."/>
            <person name="Cavaletti L."/>
            <person name="Monciardini P."/>
            <person name="Donadio S."/>
        </authorList>
    </citation>
    <scope>NUCLEOTIDE SEQUENCE</scope>
    <source>
        <strain evidence="3">ID150040</strain>
    </source>
</reference>
<name>A0A8J3MY29_9CHLR</name>
<dbReference type="Pfam" id="PF02517">
    <property type="entry name" value="Rce1-like"/>
    <property type="match status" value="1"/>
</dbReference>